<organism evidence="2 3">
    <name type="scientific">Fervidicella metallireducens AeB</name>
    <dbReference type="NCBI Taxonomy" id="1403537"/>
    <lineage>
        <taxon>Bacteria</taxon>
        <taxon>Bacillati</taxon>
        <taxon>Bacillota</taxon>
        <taxon>Clostridia</taxon>
        <taxon>Eubacteriales</taxon>
        <taxon>Clostridiaceae</taxon>
        <taxon>Fervidicella</taxon>
    </lineage>
</organism>
<proteinExistence type="predicted"/>
<accession>A0A017RUU0</accession>
<feature type="domain" description="Phosphodiester glycosidase" evidence="1">
    <location>
        <begin position="148"/>
        <end position="324"/>
    </location>
</feature>
<reference evidence="2 3" key="1">
    <citation type="journal article" date="2014" name="Genome Announc.">
        <title>Draft Genome Sequence of Fervidicella metallireducens Strain AeBT, an Iron-Reducing Thermoanaerobe from the Great Artesian Basin.</title>
        <authorList>
            <person name="Patel B.K."/>
        </authorList>
    </citation>
    <scope>NUCLEOTIDE SEQUENCE [LARGE SCALE GENOMIC DNA]</scope>
    <source>
        <strain evidence="2 3">AeB</strain>
    </source>
</reference>
<evidence type="ECO:0000259" key="1">
    <source>
        <dbReference type="Pfam" id="PF09992"/>
    </source>
</evidence>
<dbReference type="InterPro" id="IPR018711">
    <property type="entry name" value="NAGPA"/>
</dbReference>
<keyword evidence="3" id="KW-1185">Reference proteome</keyword>
<gene>
    <name evidence="2" type="ORF">Q428_12125</name>
</gene>
<dbReference type="Proteomes" id="UP000019681">
    <property type="component" value="Unassembled WGS sequence"/>
</dbReference>
<comment type="caution">
    <text evidence="2">The sequence shown here is derived from an EMBL/GenBank/DDBJ whole genome shotgun (WGS) entry which is preliminary data.</text>
</comment>
<dbReference type="RefSeq" id="WP_035381105.1">
    <property type="nucleotide sequence ID" value="NZ_AZQP01000043.1"/>
</dbReference>
<evidence type="ECO:0000313" key="2">
    <source>
        <dbReference type="EMBL" id="EYE87655.1"/>
    </source>
</evidence>
<dbReference type="PANTHER" id="PTHR40446:SF2">
    <property type="entry name" value="N-ACETYLGLUCOSAMINE-1-PHOSPHODIESTER ALPHA-N-ACETYLGLUCOSAMINIDASE"/>
    <property type="match status" value="1"/>
</dbReference>
<dbReference type="AlphaFoldDB" id="A0A017RUU0"/>
<dbReference type="PANTHER" id="PTHR40446">
    <property type="entry name" value="N-ACETYLGLUCOSAMINE-1-PHOSPHODIESTER ALPHA-N-ACETYLGLUCOSAMINIDASE"/>
    <property type="match status" value="1"/>
</dbReference>
<dbReference type="STRING" id="1403537.Q428_12125"/>
<dbReference type="OrthoDB" id="9809781at2"/>
<evidence type="ECO:0000313" key="3">
    <source>
        <dbReference type="Proteomes" id="UP000019681"/>
    </source>
</evidence>
<protein>
    <recommendedName>
        <fullName evidence="1">Phosphodiester glycosidase domain-containing protein</fullName>
    </recommendedName>
</protein>
<name>A0A017RUU0_9CLOT</name>
<dbReference type="EMBL" id="AZQP01000043">
    <property type="protein sequence ID" value="EYE87655.1"/>
    <property type="molecule type" value="Genomic_DNA"/>
</dbReference>
<dbReference type="Pfam" id="PF09992">
    <property type="entry name" value="NAGPA"/>
    <property type="match status" value="1"/>
</dbReference>
<sequence>MGRRKSKKNRRLKKIFALITTLLFSAVISFFLIRAGFFANIQSFLVTSSMTTLSHKYIANVAASDSQIKDIMRENRVDENATSSESKKDDIVIEDKSDNSIELVDIKGKGYVGHMLIVSNPRSIILGTSKNLGNYGEKLNDMINRYGGIGGINAGGFEDREGKGNGGIPTGIVIENYEIKYIDTSLKTFSLVGFDKDGFLQLGRYTLDEIKKKNIKYAVNFKPFLIVNGVPSKIYGNGGWGIAPRTVIGQRKDGTVLLLVVDGRQVSSVGASIKDIQDIMLEYGAYNASNLDGGSSTVMYYQNRLINSPSSKHGERPLPNAFIIMK</sequence>